<dbReference type="RefSeq" id="WP_168035616.1">
    <property type="nucleotide sequence ID" value="NZ_JAATJH010000001.1"/>
</dbReference>
<comment type="caution">
    <text evidence="3">The sequence shown here is derived from an EMBL/GenBank/DDBJ whole genome shotgun (WGS) entry which is preliminary data.</text>
</comment>
<feature type="coiled-coil region" evidence="1">
    <location>
        <begin position="54"/>
        <end position="88"/>
    </location>
</feature>
<accession>A0ABX0X736</accession>
<keyword evidence="2" id="KW-0472">Membrane</keyword>
<name>A0ABX0X736_9BACT</name>
<evidence type="ECO:0000313" key="4">
    <source>
        <dbReference type="Proteomes" id="UP000770785"/>
    </source>
</evidence>
<dbReference type="CDD" id="cd00130">
    <property type="entry name" value="PAS"/>
    <property type="match status" value="1"/>
</dbReference>
<organism evidence="3 4">
    <name type="scientific">Neolewinella antarctica</name>
    <dbReference type="NCBI Taxonomy" id="442734"/>
    <lineage>
        <taxon>Bacteria</taxon>
        <taxon>Pseudomonadati</taxon>
        <taxon>Bacteroidota</taxon>
        <taxon>Saprospiria</taxon>
        <taxon>Saprospirales</taxon>
        <taxon>Lewinellaceae</taxon>
        <taxon>Neolewinella</taxon>
    </lineage>
</organism>
<dbReference type="InterPro" id="IPR035965">
    <property type="entry name" value="PAS-like_dom_sf"/>
</dbReference>
<dbReference type="Gene3D" id="3.30.450.20">
    <property type="entry name" value="PAS domain"/>
    <property type="match status" value="1"/>
</dbReference>
<dbReference type="EMBL" id="JAATJH010000001">
    <property type="protein sequence ID" value="NJC24809.1"/>
    <property type="molecule type" value="Genomic_DNA"/>
</dbReference>
<evidence type="ECO:0000256" key="2">
    <source>
        <dbReference type="SAM" id="Phobius"/>
    </source>
</evidence>
<evidence type="ECO:0000313" key="3">
    <source>
        <dbReference type="EMBL" id="NJC24809.1"/>
    </source>
</evidence>
<keyword evidence="2" id="KW-0812">Transmembrane</keyword>
<dbReference type="InterPro" id="IPR000014">
    <property type="entry name" value="PAS"/>
</dbReference>
<evidence type="ECO:0000256" key="1">
    <source>
        <dbReference type="SAM" id="Coils"/>
    </source>
</evidence>
<keyword evidence="4" id="KW-1185">Reference proteome</keyword>
<protein>
    <submittedName>
        <fullName evidence="3">PAS domain-containing protein</fullName>
    </submittedName>
</protein>
<feature type="transmembrane region" description="Helical" evidence="2">
    <location>
        <begin position="12"/>
        <end position="32"/>
    </location>
</feature>
<keyword evidence="2" id="KW-1133">Transmembrane helix</keyword>
<keyword evidence="1" id="KW-0175">Coiled coil</keyword>
<dbReference type="Proteomes" id="UP000770785">
    <property type="component" value="Unassembled WGS sequence"/>
</dbReference>
<sequence>MSIKETAGRYGPWAGALVAIIIALMPILNGTYKIYREQNFKEAQYEGSIQGGILLDLRDDNREMRRLIIELERKVLDLESTLRMTRRADRNNPLALWELDEDDQMETFNPAFSRLALQTQGVNPRDAYDKTFREMGMPEDVVEHAEEIIRQVREARGKPVQSDSGFSIEDRGRRGKWKVFWRSFYVGLIDDDGRYRGMDGTAYPYREEKLEE</sequence>
<reference evidence="3 4" key="1">
    <citation type="submission" date="2020-03" db="EMBL/GenBank/DDBJ databases">
        <title>Genomic Encyclopedia of Type Strains, Phase IV (KMG-IV): sequencing the most valuable type-strain genomes for metagenomic binning, comparative biology and taxonomic classification.</title>
        <authorList>
            <person name="Goeker M."/>
        </authorList>
    </citation>
    <scope>NUCLEOTIDE SEQUENCE [LARGE SCALE GENOMIC DNA]</scope>
    <source>
        <strain evidence="3 4">DSM 105096</strain>
    </source>
</reference>
<proteinExistence type="predicted"/>
<gene>
    <name evidence="3" type="ORF">GGR27_000290</name>
</gene>
<dbReference type="SUPFAM" id="SSF55785">
    <property type="entry name" value="PYP-like sensor domain (PAS domain)"/>
    <property type="match status" value="1"/>
</dbReference>